<reference evidence="2" key="1">
    <citation type="thesis" date="2020" institute="ProQuest LLC" country="789 East Eisenhower Parkway, Ann Arbor, MI, USA">
        <title>Comparative Genomics and Chromosome Evolution.</title>
        <authorList>
            <person name="Mudd A.B."/>
        </authorList>
    </citation>
    <scope>NUCLEOTIDE SEQUENCE</scope>
    <source>
        <strain evidence="2">HN-11 Male</strain>
        <tissue evidence="2">Kidney and liver</tissue>
    </source>
</reference>
<evidence type="ECO:0000256" key="1">
    <source>
        <dbReference type="SAM" id="SignalP"/>
    </source>
</evidence>
<keyword evidence="1" id="KW-0732">Signal</keyword>
<sequence>MVVGFVVCAIVQVACYIYEIGHSNVWNMERTAHFQIPDICSVHCVVWMVEEGLQVDMLALYDSLCASALSPQNTCPGLLGDEHASNRRCWAECIGNIFMSSSKL</sequence>
<dbReference type="AlphaFoldDB" id="A0A8J6E7K4"/>
<evidence type="ECO:0000313" key="2">
    <source>
        <dbReference type="EMBL" id="KAG9462822.1"/>
    </source>
</evidence>
<protein>
    <recommendedName>
        <fullName evidence="4">Olfactory receptor</fullName>
    </recommendedName>
</protein>
<gene>
    <name evidence="2" type="ORF">GDO78_023040</name>
</gene>
<dbReference type="Proteomes" id="UP000770717">
    <property type="component" value="Unassembled WGS sequence"/>
</dbReference>
<accession>A0A8J6E7K4</accession>
<name>A0A8J6E7K4_ELECQ</name>
<organism evidence="2 3">
    <name type="scientific">Eleutherodactylus coqui</name>
    <name type="common">Puerto Rican coqui</name>
    <dbReference type="NCBI Taxonomy" id="57060"/>
    <lineage>
        <taxon>Eukaryota</taxon>
        <taxon>Metazoa</taxon>
        <taxon>Chordata</taxon>
        <taxon>Craniata</taxon>
        <taxon>Vertebrata</taxon>
        <taxon>Euteleostomi</taxon>
        <taxon>Amphibia</taxon>
        <taxon>Batrachia</taxon>
        <taxon>Anura</taxon>
        <taxon>Neobatrachia</taxon>
        <taxon>Hyloidea</taxon>
        <taxon>Eleutherodactylidae</taxon>
        <taxon>Eleutherodactylinae</taxon>
        <taxon>Eleutherodactylus</taxon>
        <taxon>Eleutherodactylus</taxon>
    </lineage>
</organism>
<dbReference type="EMBL" id="WNTK01009320">
    <property type="protein sequence ID" value="KAG9462822.1"/>
    <property type="molecule type" value="Genomic_DNA"/>
</dbReference>
<feature type="chain" id="PRO_5035189194" description="Olfactory receptor" evidence="1">
    <location>
        <begin position="17"/>
        <end position="104"/>
    </location>
</feature>
<comment type="caution">
    <text evidence="2">The sequence shown here is derived from an EMBL/GenBank/DDBJ whole genome shotgun (WGS) entry which is preliminary data.</text>
</comment>
<evidence type="ECO:0000313" key="3">
    <source>
        <dbReference type="Proteomes" id="UP000770717"/>
    </source>
</evidence>
<keyword evidence="3" id="KW-1185">Reference proteome</keyword>
<evidence type="ECO:0008006" key="4">
    <source>
        <dbReference type="Google" id="ProtNLM"/>
    </source>
</evidence>
<proteinExistence type="predicted"/>
<feature type="signal peptide" evidence="1">
    <location>
        <begin position="1"/>
        <end position="16"/>
    </location>
</feature>